<feature type="transmembrane region" description="Helical" evidence="2">
    <location>
        <begin position="206"/>
        <end position="229"/>
    </location>
</feature>
<feature type="signal peptide" evidence="3">
    <location>
        <begin position="1"/>
        <end position="20"/>
    </location>
</feature>
<dbReference type="Proteomes" id="UP001519460">
    <property type="component" value="Unassembled WGS sequence"/>
</dbReference>
<dbReference type="PANTHER" id="PTHR16861">
    <property type="entry name" value="GLYCOPROTEIN 38"/>
    <property type="match status" value="1"/>
</dbReference>
<feature type="region of interest" description="Disordered" evidence="1">
    <location>
        <begin position="382"/>
        <end position="405"/>
    </location>
</feature>
<evidence type="ECO:0008006" key="6">
    <source>
        <dbReference type="Google" id="ProtNLM"/>
    </source>
</evidence>
<name>A0ABD0J3X9_9CAEN</name>
<feature type="compositionally biased region" description="Low complexity" evidence="1">
    <location>
        <begin position="103"/>
        <end position="134"/>
    </location>
</feature>
<evidence type="ECO:0000256" key="3">
    <source>
        <dbReference type="SAM" id="SignalP"/>
    </source>
</evidence>
<organism evidence="4 5">
    <name type="scientific">Batillaria attramentaria</name>
    <dbReference type="NCBI Taxonomy" id="370345"/>
    <lineage>
        <taxon>Eukaryota</taxon>
        <taxon>Metazoa</taxon>
        <taxon>Spiralia</taxon>
        <taxon>Lophotrochozoa</taxon>
        <taxon>Mollusca</taxon>
        <taxon>Gastropoda</taxon>
        <taxon>Caenogastropoda</taxon>
        <taxon>Sorbeoconcha</taxon>
        <taxon>Cerithioidea</taxon>
        <taxon>Batillariidae</taxon>
        <taxon>Batillaria</taxon>
    </lineage>
</organism>
<dbReference type="EMBL" id="JACVVK020000667">
    <property type="protein sequence ID" value="KAK7457983.1"/>
    <property type="molecule type" value="Genomic_DNA"/>
</dbReference>
<feature type="compositionally biased region" description="Polar residues" evidence="1">
    <location>
        <begin position="159"/>
        <end position="181"/>
    </location>
</feature>
<keyword evidence="2" id="KW-0472">Membrane</keyword>
<keyword evidence="5" id="KW-1185">Reference proteome</keyword>
<evidence type="ECO:0000256" key="2">
    <source>
        <dbReference type="SAM" id="Phobius"/>
    </source>
</evidence>
<evidence type="ECO:0000256" key="1">
    <source>
        <dbReference type="SAM" id="MobiDB-lite"/>
    </source>
</evidence>
<reference evidence="4 5" key="1">
    <citation type="journal article" date="2023" name="Sci. Data">
        <title>Genome assembly of the Korean intertidal mud-creeper Batillaria attramentaria.</title>
        <authorList>
            <person name="Patra A.K."/>
            <person name="Ho P.T."/>
            <person name="Jun S."/>
            <person name="Lee S.J."/>
            <person name="Kim Y."/>
            <person name="Won Y.J."/>
        </authorList>
    </citation>
    <scope>NUCLEOTIDE SEQUENCE [LARGE SCALE GENOMIC DNA]</scope>
    <source>
        <strain evidence="4">Wonlab-2016</strain>
    </source>
</reference>
<evidence type="ECO:0000313" key="4">
    <source>
        <dbReference type="EMBL" id="KAK7457983.1"/>
    </source>
</evidence>
<protein>
    <recommendedName>
        <fullName evidence="6">Mid2 domain-containing protein</fullName>
    </recommendedName>
</protein>
<dbReference type="AlphaFoldDB" id="A0ABD0J3X9"/>
<proteinExistence type="predicted"/>
<sequence length="426" mass="44976">MTANLLPVIVAVQIFGVSEGFHVNVVWELFYQKFVRYSGTCNGISCSPSQEGFNATVLPAGNASVLTIDLTDVPSLIYYTVRCSSGGKTVSCTLRYTACPSTTTVNTTTSDTTSSTEIVQNTTTTQTPPTASSTDITDTFPISRTTETSKSRETTHTTGANSSPEGGVTTKTSIDYSTATGESVKPTDDTESNGGNQSDSGNELPVGAIAGGVGAFVVVVIIAVLIFIYKRRGANRDTNNPYVNVEDVQQSTEAGHKVTTDAAEVLHDATPDSGLYAVVDKSKKTRHNTPRDVGPVGSQTELVSIYAQADFHGYAQVNDNRGANIGDSGVQDDVGETTGGVLLSEMYATVQKGGKNKPKVPAKPKLKIKGNNDGYTAISLVPRASTGGGTNPELGQGPADGQYNVLNFTDRRRTLDDREDDYSHVA</sequence>
<keyword evidence="2" id="KW-0812">Transmembrane</keyword>
<keyword evidence="2" id="KW-1133">Transmembrane helix</keyword>
<accession>A0ABD0J3X9</accession>
<evidence type="ECO:0000313" key="5">
    <source>
        <dbReference type="Proteomes" id="UP001519460"/>
    </source>
</evidence>
<comment type="caution">
    <text evidence="4">The sequence shown here is derived from an EMBL/GenBank/DDBJ whole genome shotgun (WGS) entry which is preliminary data.</text>
</comment>
<feature type="chain" id="PRO_5044745388" description="Mid2 domain-containing protein" evidence="3">
    <location>
        <begin position="21"/>
        <end position="426"/>
    </location>
</feature>
<feature type="compositionally biased region" description="Polar residues" evidence="1">
    <location>
        <begin position="192"/>
        <end position="201"/>
    </location>
</feature>
<feature type="region of interest" description="Disordered" evidence="1">
    <location>
        <begin position="103"/>
        <end position="201"/>
    </location>
</feature>
<dbReference type="PANTHER" id="PTHR16861:SF4">
    <property type="entry name" value="SH3 DOMAIN PROTEIN (AFU_ORTHOLOGUE AFUA_1G13610)"/>
    <property type="match status" value="1"/>
</dbReference>
<gene>
    <name evidence="4" type="ORF">BaRGS_00039155</name>
</gene>
<keyword evidence="3" id="KW-0732">Signal</keyword>